<gene>
    <name evidence="2" type="ORF">CYMTET_46834</name>
</gene>
<name>A0AAE0EWQ1_9CHLO</name>
<dbReference type="Proteomes" id="UP001190700">
    <property type="component" value="Unassembled WGS sequence"/>
</dbReference>
<dbReference type="Gene3D" id="3.30.420.10">
    <property type="entry name" value="Ribonuclease H-like superfamily/Ribonuclease H"/>
    <property type="match status" value="1"/>
</dbReference>
<sequence length="177" mass="20236">MLRSFVDGHPEDWDLWCTNVEFAINDSRSESTGFSPLEMVCPTPPMSQLDLFVTAALDESPMTRMKKGGEGVAVEFSQRFRVILEEARHKLEMAQQRQRAQFNSRHQQQEHQQQEHQLGDRVWVEARHLTGRVKMIRRCTAHWARGGTDRCPLLSGSSVTNSWPYQKITAGLLSVIG</sequence>
<dbReference type="AlphaFoldDB" id="A0AAE0EWQ1"/>
<dbReference type="EMBL" id="LGRX02032802">
    <property type="protein sequence ID" value="KAK3243516.1"/>
    <property type="molecule type" value="Genomic_DNA"/>
</dbReference>
<evidence type="ECO:0000313" key="2">
    <source>
        <dbReference type="EMBL" id="KAK3243516.1"/>
    </source>
</evidence>
<feature type="region of interest" description="Disordered" evidence="1">
    <location>
        <begin position="95"/>
        <end position="117"/>
    </location>
</feature>
<organism evidence="2 3">
    <name type="scientific">Cymbomonas tetramitiformis</name>
    <dbReference type="NCBI Taxonomy" id="36881"/>
    <lineage>
        <taxon>Eukaryota</taxon>
        <taxon>Viridiplantae</taxon>
        <taxon>Chlorophyta</taxon>
        <taxon>Pyramimonadophyceae</taxon>
        <taxon>Pyramimonadales</taxon>
        <taxon>Pyramimonadaceae</taxon>
        <taxon>Cymbomonas</taxon>
    </lineage>
</organism>
<reference evidence="2 3" key="1">
    <citation type="journal article" date="2015" name="Genome Biol. Evol.">
        <title>Comparative Genomics of a Bacterivorous Green Alga Reveals Evolutionary Causalities and Consequences of Phago-Mixotrophic Mode of Nutrition.</title>
        <authorList>
            <person name="Burns J.A."/>
            <person name="Paasch A."/>
            <person name="Narechania A."/>
            <person name="Kim E."/>
        </authorList>
    </citation>
    <scope>NUCLEOTIDE SEQUENCE [LARGE SCALE GENOMIC DNA]</scope>
    <source>
        <strain evidence="2 3">PLY_AMNH</strain>
    </source>
</reference>
<feature type="compositionally biased region" description="Polar residues" evidence="1">
    <location>
        <begin position="95"/>
        <end position="105"/>
    </location>
</feature>
<proteinExistence type="predicted"/>
<evidence type="ECO:0000313" key="3">
    <source>
        <dbReference type="Proteomes" id="UP001190700"/>
    </source>
</evidence>
<dbReference type="GO" id="GO:0003676">
    <property type="term" value="F:nucleic acid binding"/>
    <property type="evidence" value="ECO:0007669"/>
    <property type="project" value="InterPro"/>
</dbReference>
<feature type="compositionally biased region" description="Basic and acidic residues" evidence="1">
    <location>
        <begin position="107"/>
        <end position="117"/>
    </location>
</feature>
<keyword evidence="3" id="KW-1185">Reference proteome</keyword>
<evidence type="ECO:0000256" key="1">
    <source>
        <dbReference type="SAM" id="MobiDB-lite"/>
    </source>
</evidence>
<dbReference type="InterPro" id="IPR036397">
    <property type="entry name" value="RNaseH_sf"/>
</dbReference>
<protein>
    <submittedName>
        <fullName evidence="2">Uncharacterized protein</fullName>
    </submittedName>
</protein>
<comment type="caution">
    <text evidence="2">The sequence shown here is derived from an EMBL/GenBank/DDBJ whole genome shotgun (WGS) entry which is preliminary data.</text>
</comment>
<accession>A0AAE0EWQ1</accession>